<feature type="non-terminal residue" evidence="3">
    <location>
        <position position="735"/>
    </location>
</feature>
<dbReference type="AlphaFoldDB" id="A0A9Q1GBN1"/>
<reference evidence="3" key="1">
    <citation type="journal article" date="2023" name="Science">
        <title>Genome structures resolve the early diversification of teleost fishes.</title>
        <authorList>
            <person name="Parey E."/>
            <person name="Louis A."/>
            <person name="Montfort J."/>
            <person name="Bouchez O."/>
            <person name="Roques C."/>
            <person name="Iampietro C."/>
            <person name="Lluch J."/>
            <person name="Castinel A."/>
            <person name="Donnadieu C."/>
            <person name="Desvignes T."/>
            <person name="Floi Bucao C."/>
            <person name="Jouanno E."/>
            <person name="Wen M."/>
            <person name="Mejri S."/>
            <person name="Dirks R."/>
            <person name="Jansen H."/>
            <person name="Henkel C."/>
            <person name="Chen W.J."/>
            <person name="Zahm M."/>
            <person name="Cabau C."/>
            <person name="Klopp C."/>
            <person name="Thompson A.W."/>
            <person name="Robinson-Rechavi M."/>
            <person name="Braasch I."/>
            <person name="Lecointre G."/>
            <person name="Bobe J."/>
            <person name="Postlethwait J.H."/>
            <person name="Berthelot C."/>
            <person name="Roest Crollius H."/>
            <person name="Guiguen Y."/>
        </authorList>
    </citation>
    <scope>NUCLEOTIDE SEQUENCE</scope>
    <source>
        <strain evidence="3">WJC10195</strain>
    </source>
</reference>
<dbReference type="Pfam" id="PF01823">
    <property type="entry name" value="MACPF"/>
    <property type="match status" value="1"/>
</dbReference>
<dbReference type="Proteomes" id="UP001152622">
    <property type="component" value="Chromosome 1"/>
</dbReference>
<feature type="compositionally biased region" description="Acidic residues" evidence="1">
    <location>
        <begin position="1"/>
        <end position="11"/>
    </location>
</feature>
<feature type="domain" description="MACPF" evidence="2">
    <location>
        <begin position="206"/>
        <end position="386"/>
    </location>
</feature>
<sequence>MEETESTESEAVEEKQLTDLVERNKMQHEKQRQEKLRIKQVQKYLEELKKLHQEGIDKNDIKVKEKLDEISSALDVPESSWLPSATSLQDIVQRLHQRLCSVEEDLIAPAEMILDEEVLRSASGGLALEGVYKTGNLEDLLEKRHQLLEVPESFRLLGPDHKYFYEKKEFQSHESQKRFLKAIERLGVSFSISWKSKALGFESEVKNEYEHSEEKSKKSSSEHTYILNTQYSYIPLASCVIEKDKLKLCQSALKDLKRIETILLNVNEKEKPELLSEVKRFFQTFGSHVNQGPLHFGGIFWWSASVEGFSDSELSQVKSLTSTALNAYVGVGSFLGGSGGMSASLSQIKGSFEENYSASLLSKVQFSVSKSGGPPETDDYLKWKSGLVISNKSWCVIDRGETLVPVWDIILSSHSQDFETTTKLSNFIMEAYTKITKQDAKSPMWGQHVLSAVTEAQKMIQSVKSWSVSKSQKHLNKLLKIKRKLEDTGATKAWVRECLCSRDLQDFLTEVTNQNTDISLRVMMKSVMDQSHDVEDFPNRANILKWTKHTEEDLIKVTYVSEFSDLESILNDVRDNFSNLECESGMSPDEKATCTITSAINSLCQRLRNNSETDIELLILSIVNVLGYREDTFCPPLGVEEVVFLQSTLHQCYEDYSSFKEKGEDKAQAYLLLTALTVSRNKQGISPEDKEGRLTLFTSKAGSISHVSKLIDDTHKQKDWKKLERELNVIINETS</sequence>
<gene>
    <name evidence="3" type="ORF">SKAU_G00014560</name>
</gene>
<evidence type="ECO:0000313" key="3">
    <source>
        <dbReference type="EMBL" id="KAJ8380678.1"/>
    </source>
</evidence>
<protein>
    <recommendedName>
        <fullName evidence="2">MACPF domain-containing protein</fullName>
    </recommendedName>
</protein>
<feature type="region of interest" description="Disordered" evidence="1">
    <location>
        <begin position="1"/>
        <end position="32"/>
    </location>
</feature>
<organism evidence="3 4">
    <name type="scientific">Synaphobranchus kaupii</name>
    <name type="common">Kaup's arrowtooth eel</name>
    <dbReference type="NCBI Taxonomy" id="118154"/>
    <lineage>
        <taxon>Eukaryota</taxon>
        <taxon>Metazoa</taxon>
        <taxon>Chordata</taxon>
        <taxon>Craniata</taxon>
        <taxon>Vertebrata</taxon>
        <taxon>Euteleostomi</taxon>
        <taxon>Actinopterygii</taxon>
        <taxon>Neopterygii</taxon>
        <taxon>Teleostei</taxon>
        <taxon>Anguilliformes</taxon>
        <taxon>Synaphobranchidae</taxon>
        <taxon>Synaphobranchus</taxon>
    </lineage>
</organism>
<keyword evidence="4" id="KW-1185">Reference proteome</keyword>
<dbReference type="InterPro" id="IPR020864">
    <property type="entry name" value="MACPF"/>
</dbReference>
<comment type="caution">
    <text evidence="3">The sequence shown here is derived from an EMBL/GenBank/DDBJ whole genome shotgun (WGS) entry which is preliminary data.</text>
</comment>
<evidence type="ECO:0000313" key="4">
    <source>
        <dbReference type="Proteomes" id="UP001152622"/>
    </source>
</evidence>
<proteinExistence type="predicted"/>
<accession>A0A9Q1GBN1</accession>
<feature type="compositionally biased region" description="Basic and acidic residues" evidence="1">
    <location>
        <begin position="12"/>
        <end position="32"/>
    </location>
</feature>
<dbReference type="OrthoDB" id="10066929at2759"/>
<evidence type="ECO:0000259" key="2">
    <source>
        <dbReference type="Pfam" id="PF01823"/>
    </source>
</evidence>
<evidence type="ECO:0000256" key="1">
    <source>
        <dbReference type="SAM" id="MobiDB-lite"/>
    </source>
</evidence>
<name>A0A9Q1GBN1_SYNKA</name>
<dbReference type="EMBL" id="JAINUF010000001">
    <property type="protein sequence ID" value="KAJ8380678.1"/>
    <property type="molecule type" value="Genomic_DNA"/>
</dbReference>